<dbReference type="Gene3D" id="2.40.70.10">
    <property type="entry name" value="Acid Proteases"/>
    <property type="match status" value="1"/>
</dbReference>
<accession>A0A6S7K339</accession>
<dbReference type="OrthoDB" id="8958038at2759"/>
<evidence type="ECO:0000313" key="1">
    <source>
        <dbReference type="EMBL" id="CAB4037014.1"/>
    </source>
</evidence>
<dbReference type="Proteomes" id="UP001152795">
    <property type="component" value="Unassembled WGS sequence"/>
</dbReference>
<keyword evidence="2" id="KW-1185">Reference proteome</keyword>
<name>A0A6S7K339_PARCT</name>
<dbReference type="InterPro" id="IPR040676">
    <property type="entry name" value="DUF5641"/>
</dbReference>
<dbReference type="Pfam" id="PF18701">
    <property type="entry name" value="DUF5641"/>
    <property type="match status" value="1"/>
</dbReference>
<comment type="caution">
    <text evidence="1">The sequence shown here is derived from an EMBL/GenBank/DDBJ whole genome shotgun (WGS) entry which is preliminary data.</text>
</comment>
<sequence length="332" mass="38356">MVEVDGIKTHALLDTGAGSSYASSSLTNALKRKPKAVKTKRIEMMLGSTTTRVEIYAASIKSLDQKFELEIEMSKVDKPELMKLNNPNYAHLLERYKHLNSAKFEDPDTQAKVIKEIFKAAYIEEDIMDLLLDKYPLPKVLRIGAWVRRFILNCKRQPAEREKERDPINSREVQQQREWWIRRAQDAVKHDARYLADRERLNLQENNLGILECRGRIIGEYVRGLHFDQCNIPKLEVKEDQKPRNTWKLAIVKQLITGRDGVIRAAKLKTAGGNNYLERAIQHLFPLELQCDKEIATRLDPDAQEFTPRQKRNAAAAATLRIRDIAEDEKEL</sequence>
<proteinExistence type="predicted"/>
<gene>
    <name evidence="1" type="ORF">PACLA_8A043808</name>
</gene>
<organism evidence="1 2">
    <name type="scientific">Paramuricea clavata</name>
    <name type="common">Red gorgonian</name>
    <name type="synonym">Violescent sea-whip</name>
    <dbReference type="NCBI Taxonomy" id="317549"/>
    <lineage>
        <taxon>Eukaryota</taxon>
        <taxon>Metazoa</taxon>
        <taxon>Cnidaria</taxon>
        <taxon>Anthozoa</taxon>
        <taxon>Octocorallia</taxon>
        <taxon>Malacalcyonacea</taxon>
        <taxon>Plexauridae</taxon>
        <taxon>Paramuricea</taxon>
    </lineage>
</organism>
<dbReference type="AlphaFoldDB" id="A0A6S7K339"/>
<reference evidence="1" key="1">
    <citation type="submission" date="2020-04" db="EMBL/GenBank/DDBJ databases">
        <authorList>
            <person name="Alioto T."/>
            <person name="Alioto T."/>
            <person name="Gomez Garrido J."/>
        </authorList>
    </citation>
    <scope>NUCLEOTIDE SEQUENCE</scope>
    <source>
        <strain evidence="1">A484AB</strain>
    </source>
</reference>
<dbReference type="EMBL" id="CACRXK020022642">
    <property type="protein sequence ID" value="CAB4037014.1"/>
    <property type="molecule type" value="Genomic_DNA"/>
</dbReference>
<protein>
    <submittedName>
        <fullName evidence="1">Uncharacterized protein</fullName>
    </submittedName>
</protein>
<dbReference type="InterPro" id="IPR021109">
    <property type="entry name" value="Peptidase_aspartic_dom_sf"/>
</dbReference>
<evidence type="ECO:0000313" key="2">
    <source>
        <dbReference type="Proteomes" id="UP001152795"/>
    </source>
</evidence>